<evidence type="ECO:0000256" key="2">
    <source>
        <dbReference type="SAM" id="MobiDB-lite"/>
    </source>
</evidence>
<dbReference type="OrthoDB" id="1917735at2759"/>
<name>A0A843XGP1_COLES</name>
<dbReference type="EMBL" id="NMUH01008185">
    <property type="protein sequence ID" value="MQM18422.1"/>
    <property type="molecule type" value="Genomic_DNA"/>
</dbReference>
<dbReference type="PANTHER" id="PTHR33083:SF103">
    <property type="entry name" value="SENESCENCE REGULATOR"/>
    <property type="match status" value="1"/>
</dbReference>
<evidence type="ECO:0000313" key="4">
    <source>
        <dbReference type="Proteomes" id="UP000652761"/>
    </source>
</evidence>
<evidence type="ECO:0000256" key="1">
    <source>
        <dbReference type="ARBA" id="ARBA00034773"/>
    </source>
</evidence>
<sequence>MIPRSGAHADGNEGGGGRVLRRSAPVNIPHWPKKYMKKGPLDSHRYEDGDGLGYDHEEPEPADGFNLDDDADDEDDMVPPHEWIARKLERSQISSFSMCERAGRMLKGGDLNKVRNAVLTRTGFLE</sequence>
<dbReference type="GO" id="GO:0010150">
    <property type="term" value="P:leaf senescence"/>
    <property type="evidence" value="ECO:0007669"/>
    <property type="project" value="UniProtKB-ARBA"/>
</dbReference>
<reference evidence="3" key="1">
    <citation type="submission" date="2017-07" db="EMBL/GenBank/DDBJ databases">
        <title>Taro Niue Genome Assembly and Annotation.</title>
        <authorList>
            <person name="Atibalentja N."/>
            <person name="Keating K."/>
            <person name="Fields C.J."/>
        </authorList>
    </citation>
    <scope>NUCLEOTIDE SEQUENCE</scope>
    <source>
        <strain evidence="3">Niue_2</strain>
        <tissue evidence="3">Leaf</tissue>
    </source>
</reference>
<dbReference type="PANTHER" id="PTHR33083">
    <property type="entry name" value="EXPRESSED PROTEIN"/>
    <property type="match status" value="1"/>
</dbReference>
<evidence type="ECO:0008006" key="5">
    <source>
        <dbReference type="Google" id="ProtNLM"/>
    </source>
</evidence>
<feature type="region of interest" description="Disordered" evidence="2">
    <location>
        <begin position="1"/>
        <end position="78"/>
    </location>
</feature>
<proteinExistence type="inferred from homology"/>
<dbReference type="InterPro" id="IPR007608">
    <property type="entry name" value="Senescence_reg_S40"/>
</dbReference>
<feature type="compositionally biased region" description="Acidic residues" evidence="2">
    <location>
        <begin position="57"/>
        <end position="77"/>
    </location>
</feature>
<gene>
    <name evidence="3" type="ORF">Taro_051412</name>
</gene>
<accession>A0A843XGP1</accession>
<organism evidence="3 4">
    <name type="scientific">Colocasia esculenta</name>
    <name type="common">Wild taro</name>
    <name type="synonym">Arum esculentum</name>
    <dbReference type="NCBI Taxonomy" id="4460"/>
    <lineage>
        <taxon>Eukaryota</taxon>
        <taxon>Viridiplantae</taxon>
        <taxon>Streptophyta</taxon>
        <taxon>Embryophyta</taxon>
        <taxon>Tracheophyta</taxon>
        <taxon>Spermatophyta</taxon>
        <taxon>Magnoliopsida</taxon>
        <taxon>Liliopsida</taxon>
        <taxon>Araceae</taxon>
        <taxon>Aroideae</taxon>
        <taxon>Colocasieae</taxon>
        <taxon>Colocasia</taxon>
    </lineage>
</organism>
<dbReference type="Proteomes" id="UP000652761">
    <property type="component" value="Unassembled WGS sequence"/>
</dbReference>
<evidence type="ECO:0000313" key="3">
    <source>
        <dbReference type="EMBL" id="MQM18422.1"/>
    </source>
</evidence>
<dbReference type="AlphaFoldDB" id="A0A843XGP1"/>
<comment type="caution">
    <text evidence="3">The sequence shown here is derived from an EMBL/GenBank/DDBJ whole genome shotgun (WGS) entry which is preliminary data.</text>
</comment>
<keyword evidence="4" id="KW-1185">Reference proteome</keyword>
<dbReference type="Pfam" id="PF04520">
    <property type="entry name" value="Senescence_reg"/>
    <property type="match status" value="1"/>
</dbReference>
<protein>
    <recommendedName>
        <fullName evidence="5">Senescence regulator</fullName>
    </recommendedName>
</protein>
<feature type="compositionally biased region" description="Basic and acidic residues" evidence="2">
    <location>
        <begin position="39"/>
        <end position="56"/>
    </location>
</feature>
<comment type="similarity">
    <text evidence="1">Belongs to the senescence regulator S40 family.</text>
</comment>